<dbReference type="InParanoid" id="D8SZP7"/>
<dbReference type="AlphaFoldDB" id="D8SZP7"/>
<keyword evidence="2" id="KW-0372">Hormone</keyword>
<sequence length="111" mass="12057">MAAWTMSGGMLVLATMWLIVATVVASSSSPRDPLLGLLQAGGRSIQYYQEPPKKKQQHIHYISYGALSADRVPCAPMSGRSYYTPNCVAAKGPPDCYARRCSTITRCARDS</sequence>
<keyword evidence="7" id="KW-1185">Reference proteome</keyword>
<evidence type="ECO:0000256" key="1">
    <source>
        <dbReference type="ARBA" id="ARBA00009178"/>
    </source>
</evidence>
<dbReference type="OrthoDB" id="1931174at2759"/>
<dbReference type="Proteomes" id="UP000001514">
    <property type="component" value="Unassembled WGS sequence"/>
</dbReference>
<feature type="chain" id="PRO_5003123175" evidence="5">
    <location>
        <begin position="26"/>
        <end position="111"/>
    </location>
</feature>
<dbReference type="eggNOG" id="ENOG502SWMQ">
    <property type="taxonomic scope" value="Eukaryota"/>
</dbReference>
<dbReference type="KEGG" id="smo:SELMODRAFT_427463"/>
<dbReference type="GO" id="GO:0019722">
    <property type="term" value="P:calcium-mediated signaling"/>
    <property type="evidence" value="ECO:0000318"/>
    <property type="project" value="GO_Central"/>
</dbReference>
<dbReference type="Pfam" id="PF05498">
    <property type="entry name" value="RALF"/>
    <property type="match status" value="1"/>
</dbReference>
<dbReference type="PANTHER" id="PTHR33136:SF6">
    <property type="entry name" value="PROTEIN RALF-LIKE 34"/>
    <property type="match status" value="1"/>
</dbReference>
<feature type="signal peptide" evidence="5">
    <location>
        <begin position="1"/>
        <end position="25"/>
    </location>
</feature>
<evidence type="ECO:0000313" key="6">
    <source>
        <dbReference type="EMBL" id="EFJ10058.1"/>
    </source>
</evidence>
<evidence type="ECO:0000256" key="4">
    <source>
        <dbReference type="ARBA" id="ARBA00023157"/>
    </source>
</evidence>
<reference evidence="6 7" key="1">
    <citation type="journal article" date="2011" name="Science">
        <title>The Selaginella genome identifies genetic changes associated with the evolution of vascular plants.</title>
        <authorList>
            <person name="Banks J.A."/>
            <person name="Nishiyama T."/>
            <person name="Hasebe M."/>
            <person name="Bowman J.L."/>
            <person name="Gribskov M."/>
            <person name="dePamphilis C."/>
            <person name="Albert V.A."/>
            <person name="Aono N."/>
            <person name="Aoyama T."/>
            <person name="Ambrose B.A."/>
            <person name="Ashton N.W."/>
            <person name="Axtell M.J."/>
            <person name="Barker E."/>
            <person name="Barker M.S."/>
            <person name="Bennetzen J.L."/>
            <person name="Bonawitz N.D."/>
            <person name="Chapple C."/>
            <person name="Cheng C."/>
            <person name="Correa L.G."/>
            <person name="Dacre M."/>
            <person name="DeBarry J."/>
            <person name="Dreyer I."/>
            <person name="Elias M."/>
            <person name="Engstrom E.M."/>
            <person name="Estelle M."/>
            <person name="Feng L."/>
            <person name="Finet C."/>
            <person name="Floyd S.K."/>
            <person name="Frommer W.B."/>
            <person name="Fujita T."/>
            <person name="Gramzow L."/>
            <person name="Gutensohn M."/>
            <person name="Harholt J."/>
            <person name="Hattori M."/>
            <person name="Heyl A."/>
            <person name="Hirai T."/>
            <person name="Hiwatashi Y."/>
            <person name="Ishikawa M."/>
            <person name="Iwata M."/>
            <person name="Karol K.G."/>
            <person name="Koehler B."/>
            <person name="Kolukisaoglu U."/>
            <person name="Kubo M."/>
            <person name="Kurata T."/>
            <person name="Lalonde S."/>
            <person name="Li K."/>
            <person name="Li Y."/>
            <person name="Litt A."/>
            <person name="Lyons E."/>
            <person name="Manning G."/>
            <person name="Maruyama T."/>
            <person name="Michael T.P."/>
            <person name="Mikami K."/>
            <person name="Miyazaki S."/>
            <person name="Morinaga S."/>
            <person name="Murata T."/>
            <person name="Mueller-Roeber B."/>
            <person name="Nelson D.R."/>
            <person name="Obara M."/>
            <person name="Oguri Y."/>
            <person name="Olmstead R.G."/>
            <person name="Onodera N."/>
            <person name="Petersen B.L."/>
            <person name="Pils B."/>
            <person name="Prigge M."/>
            <person name="Rensing S.A."/>
            <person name="Riano-Pachon D.M."/>
            <person name="Roberts A.W."/>
            <person name="Sato Y."/>
            <person name="Scheller H.V."/>
            <person name="Schulz B."/>
            <person name="Schulz C."/>
            <person name="Shakirov E.V."/>
            <person name="Shibagaki N."/>
            <person name="Shinohara N."/>
            <person name="Shippen D.E."/>
            <person name="Soerensen I."/>
            <person name="Sotooka R."/>
            <person name="Sugimoto N."/>
            <person name="Sugita M."/>
            <person name="Sumikawa N."/>
            <person name="Tanurdzic M."/>
            <person name="Theissen G."/>
            <person name="Ulvskov P."/>
            <person name="Wakazuki S."/>
            <person name="Weng J.K."/>
            <person name="Willats W.W."/>
            <person name="Wipf D."/>
            <person name="Wolf P.G."/>
            <person name="Yang L."/>
            <person name="Zimmer A.D."/>
            <person name="Zhu Q."/>
            <person name="Mitros T."/>
            <person name="Hellsten U."/>
            <person name="Loque D."/>
            <person name="Otillar R."/>
            <person name="Salamov A."/>
            <person name="Schmutz J."/>
            <person name="Shapiro H."/>
            <person name="Lindquist E."/>
            <person name="Lucas S."/>
            <person name="Rokhsar D."/>
            <person name="Grigoriev I.V."/>
        </authorList>
    </citation>
    <scope>NUCLEOTIDE SEQUENCE [LARGE SCALE GENOMIC DNA]</scope>
</reference>
<evidence type="ECO:0000256" key="2">
    <source>
        <dbReference type="ARBA" id="ARBA00022702"/>
    </source>
</evidence>
<organism evidence="7">
    <name type="scientific">Selaginella moellendorffii</name>
    <name type="common">Spikemoss</name>
    <dbReference type="NCBI Taxonomy" id="88036"/>
    <lineage>
        <taxon>Eukaryota</taxon>
        <taxon>Viridiplantae</taxon>
        <taxon>Streptophyta</taxon>
        <taxon>Embryophyta</taxon>
        <taxon>Tracheophyta</taxon>
        <taxon>Lycopodiopsida</taxon>
        <taxon>Selaginellales</taxon>
        <taxon>Selaginellaceae</taxon>
        <taxon>Selaginella</taxon>
    </lineage>
</organism>
<dbReference type="Gramene" id="EFJ10058">
    <property type="protein sequence ID" value="EFJ10058"/>
    <property type="gene ID" value="SELMODRAFT_427463"/>
</dbReference>
<comment type="similarity">
    <text evidence="1">Belongs to the plant rapid alkalinization factor (RALF) family.</text>
</comment>
<protein>
    <submittedName>
        <fullName evidence="6">Uncharacterized protein</fullName>
    </submittedName>
</protein>
<evidence type="ECO:0000256" key="5">
    <source>
        <dbReference type="SAM" id="SignalP"/>
    </source>
</evidence>
<accession>D8SZP7</accession>
<evidence type="ECO:0000313" key="7">
    <source>
        <dbReference type="Proteomes" id="UP000001514"/>
    </source>
</evidence>
<keyword evidence="3 5" id="KW-0732">Signal</keyword>
<dbReference type="EMBL" id="GL377656">
    <property type="protein sequence ID" value="EFJ10058.1"/>
    <property type="molecule type" value="Genomic_DNA"/>
</dbReference>
<dbReference type="PANTHER" id="PTHR33136">
    <property type="entry name" value="RAPID ALKALINIZATION FACTOR-LIKE"/>
    <property type="match status" value="1"/>
</dbReference>
<dbReference type="HOGENOM" id="CLU_2162785_0_0_1"/>
<dbReference type="GO" id="GO:0005179">
    <property type="term" value="F:hormone activity"/>
    <property type="evidence" value="ECO:0007669"/>
    <property type="project" value="UniProtKB-KW"/>
</dbReference>
<dbReference type="InterPro" id="IPR008801">
    <property type="entry name" value="RALF"/>
</dbReference>
<proteinExistence type="inferred from homology"/>
<gene>
    <name evidence="6" type="ORF">SELMODRAFT_427463</name>
</gene>
<evidence type="ECO:0000256" key="3">
    <source>
        <dbReference type="ARBA" id="ARBA00022729"/>
    </source>
</evidence>
<name>D8SZP7_SELML</name>
<keyword evidence="4" id="KW-1015">Disulfide bond</keyword>